<name>A0AAE3ZI64_9ACTN</name>
<protein>
    <submittedName>
        <fullName evidence="2">Uncharacterized protein</fullName>
    </submittedName>
</protein>
<organism evidence="2 3">
    <name type="scientific">Haloactinomyces albus</name>
    <dbReference type="NCBI Taxonomy" id="1352928"/>
    <lineage>
        <taxon>Bacteria</taxon>
        <taxon>Bacillati</taxon>
        <taxon>Actinomycetota</taxon>
        <taxon>Actinomycetes</taxon>
        <taxon>Actinopolysporales</taxon>
        <taxon>Actinopolysporaceae</taxon>
        <taxon>Haloactinomyces</taxon>
    </lineage>
</organism>
<evidence type="ECO:0000256" key="1">
    <source>
        <dbReference type="SAM" id="MobiDB-lite"/>
    </source>
</evidence>
<sequence length="225" mass="24942">MTTTSPTVSEETWEAFIASYESEHQAMANLLRDPESFAALTSTDSASSPPEPFGGLSNVDDDLEHAMNKLHEATAKPLPHPEHPATQLAKQCGQKIHDVVVNADKQVNAEIGKLKDAKSLDTAAWNAMVDDREKKDGEALLKANHEFWEGIRDRGNKNPRERGFLLTIADAYSAAAKAIINFLKKAALWLIQKLEWVWDKIKEAAGWVWDKIKIAAKAVAHFFGL</sequence>
<dbReference type="AlphaFoldDB" id="A0AAE3ZI64"/>
<dbReference type="RefSeq" id="WP_310278916.1">
    <property type="nucleotide sequence ID" value="NZ_JAVDXW010000002.1"/>
</dbReference>
<accession>A0AAE3ZI64</accession>
<dbReference type="Proteomes" id="UP001180845">
    <property type="component" value="Unassembled WGS sequence"/>
</dbReference>
<dbReference type="EMBL" id="JAVDXW010000002">
    <property type="protein sequence ID" value="MDR7304605.1"/>
    <property type="molecule type" value="Genomic_DNA"/>
</dbReference>
<keyword evidence="3" id="KW-1185">Reference proteome</keyword>
<comment type="caution">
    <text evidence="2">The sequence shown here is derived from an EMBL/GenBank/DDBJ whole genome shotgun (WGS) entry which is preliminary data.</text>
</comment>
<feature type="region of interest" description="Disordered" evidence="1">
    <location>
        <begin position="40"/>
        <end position="60"/>
    </location>
</feature>
<proteinExistence type="predicted"/>
<reference evidence="2" key="1">
    <citation type="submission" date="2023-07" db="EMBL/GenBank/DDBJ databases">
        <title>Sequencing the genomes of 1000 actinobacteria strains.</title>
        <authorList>
            <person name="Klenk H.-P."/>
        </authorList>
    </citation>
    <scope>NUCLEOTIDE SEQUENCE</scope>
    <source>
        <strain evidence="2">DSM 45977</strain>
    </source>
</reference>
<gene>
    <name evidence="2" type="ORF">JOF55_004849</name>
</gene>
<evidence type="ECO:0000313" key="3">
    <source>
        <dbReference type="Proteomes" id="UP001180845"/>
    </source>
</evidence>
<evidence type="ECO:0000313" key="2">
    <source>
        <dbReference type="EMBL" id="MDR7304605.1"/>
    </source>
</evidence>